<dbReference type="GO" id="GO:0009116">
    <property type="term" value="P:nucleoside metabolic process"/>
    <property type="evidence" value="ECO:0007669"/>
    <property type="project" value="InterPro"/>
</dbReference>
<evidence type="ECO:0000259" key="1">
    <source>
        <dbReference type="Pfam" id="PF01048"/>
    </source>
</evidence>
<evidence type="ECO:0000313" key="2">
    <source>
        <dbReference type="EMBL" id="ABM80519.1"/>
    </source>
</evidence>
<accession>A2BKK8</accession>
<dbReference type="STRING" id="415426.Hbut_0663"/>
<dbReference type="GO" id="GO:0003824">
    <property type="term" value="F:catalytic activity"/>
    <property type="evidence" value="ECO:0007669"/>
    <property type="project" value="InterPro"/>
</dbReference>
<proteinExistence type="predicted"/>
<dbReference type="KEGG" id="hbu:Hbut_0663"/>
<gene>
    <name evidence="2" type="ordered locus">Hbut_0663</name>
</gene>
<feature type="domain" description="Nucleoside phosphorylase" evidence="1">
    <location>
        <begin position="12"/>
        <end position="113"/>
    </location>
</feature>
<evidence type="ECO:0000313" key="3">
    <source>
        <dbReference type="Proteomes" id="UP000002593"/>
    </source>
</evidence>
<dbReference type="SUPFAM" id="SSF53167">
    <property type="entry name" value="Purine and uridine phosphorylases"/>
    <property type="match status" value="1"/>
</dbReference>
<dbReference type="Proteomes" id="UP000002593">
    <property type="component" value="Chromosome"/>
</dbReference>
<keyword evidence="3" id="KW-1185">Reference proteome</keyword>
<dbReference type="HOGENOM" id="CLU_2273750_0_0_2"/>
<protein>
    <submittedName>
        <fullName evidence="2">Phosphorylase family</fullName>
    </submittedName>
</protein>
<reference evidence="2 3" key="1">
    <citation type="journal article" date="2007" name="Archaea">
        <title>The genome of Hyperthermus butylicus: a sulfur-reducing, peptide fermenting, neutrophilic Crenarchaeote growing up to 108 degrees C.</title>
        <authorList>
            <person name="Brugger K."/>
            <person name="Chen L."/>
            <person name="Stark M."/>
            <person name="Zibat A."/>
            <person name="Redder P."/>
            <person name="Ruepp A."/>
            <person name="Awayez M."/>
            <person name="She Q."/>
            <person name="Garrett R.A."/>
            <person name="Klenk H.P."/>
        </authorList>
    </citation>
    <scope>NUCLEOTIDE SEQUENCE [LARGE SCALE GENOMIC DNA]</scope>
    <source>
        <strain evidence="3">DSM 5456 / JCM 9403 / PLM1-5</strain>
    </source>
</reference>
<dbReference type="EMBL" id="CP000493">
    <property type="protein sequence ID" value="ABM80519.1"/>
    <property type="molecule type" value="Genomic_DNA"/>
</dbReference>
<name>A2BKK8_HYPBU</name>
<dbReference type="Pfam" id="PF01048">
    <property type="entry name" value="PNP_UDP_1"/>
    <property type="match status" value="1"/>
</dbReference>
<dbReference type="OrthoDB" id="372302at2157"/>
<dbReference type="AlphaFoldDB" id="A2BKK8"/>
<dbReference type="InterPro" id="IPR000845">
    <property type="entry name" value="Nucleoside_phosphorylase_d"/>
</dbReference>
<dbReference type="Gene3D" id="3.40.50.1580">
    <property type="entry name" value="Nucleoside phosphorylase domain"/>
    <property type="match status" value="1"/>
</dbReference>
<organism evidence="2 3">
    <name type="scientific">Hyperthermus butylicus (strain DSM 5456 / JCM 9403 / PLM1-5)</name>
    <dbReference type="NCBI Taxonomy" id="415426"/>
    <lineage>
        <taxon>Archaea</taxon>
        <taxon>Thermoproteota</taxon>
        <taxon>Thermoprotei</taxon>
        <taxon>Desulfurococcales</taxon>
        <taxon>Pyrodictiaceae</taxon>
        <taxon>Hyperthermus</taxon>
    </lineage>
</organism>
<dbReference type="GeneID" id="4781580"/>
<sequence length="120" mass="12977">MCLQAILWCARVLALELLIAAGVEKLVVFGGAGAIHPPRVKIYDLVVSTWGIREEGTSYHYLPPGVVPKPSEDMVKLLVDALSPVAQRLGIGLHIGGVWTTDAVFRETRDKVESTARKGS</sequence>
<dbReference type="RefSeq" id="WP_011821837.1">
    <property type="nucleotide sequence ID" value="NC_008818.1"/>
</dbReference>
<dbReference type="InterPro" id="IPR035994">
    <property type="entry name" value="Nucleoside_phosphorylase_sf"/>
</dbReference>
<dbReference type="EnsemblBacteria" id="ABM80519">
    <property type="protein sequence ID" value="ABM80519"/>
    <property type="gene ID" value="Hbut_0663"/>
</dbReference>
<dbReference type="eggNOG" id="arCOG01324">
    <property type="taxonomic scope" value="Archaea"/>
</dbReference>